<dbReference type="EMBL" id="HG969996">
    <property type="protein sequence ID" value="CDO50654.1"/>
    <property type="molecule type" value="Genomic_DNA"/>
</dbReference>
<dbReference type="GO" id="GO:0016020">
    <property type="term" value="C:membrane"/>
    <property type="evidence" value="ECO:0007669"/>
    <property type="project" value="InterPro"/>
</dbReference>
<dbReference type="EMBL" id="JX442975">
    <property type="protein sequence ID" value="AGO62497.1"/>
    <property type="molecule type" value="Genomic_DNA"/>
</dbReference>
<geneLocation type="plasmid" evidence="3">
    <name>pKpQIL-LS6</name>
</geneLocation>
<proteinExistence type="predicted"/>
<dbReference type="EMBL" id="JN233705">
    <property type="protein sequence ID" value="AEV55348.1"/>
    <property type="molecule type" value="Genomic_DNA"/>
</dbReference>
<evidence type="ECO:0000313" key="8">
    <source>
        <dbReference type="EMBL" id="CDO50924.1"/>
    </source>
</evidence>
<name>G9G2R2_KLEPN</name>
<accession>G9G2R2</accession>
<dbReference type="Pfam" id="PF05052">
    <property type="entry name" value="MerE"/>
    <property type="match status" value="1"/>
</dbReference>
<keyword evidence="1" id="KW-0472">Membrane</keyword>
<dbReference type="EMBL" id="HG969997">
    <property type="protein sequence ID" value="CDO50732.1"/>
    <property type="molecule type" value="Genomic_DNA"/>
</dbReference>
<geneLocation type="plasmid" evidence="4">
    <name>pKpQIL-SC29</name>
</geneLocation>
<sequence>MHHGRLRRVRRCGLATAVLRARGLRGGYRPGCPGAAVPCARRSGRRTSRSAACRAAPVGRAAARGVGPSGRATGLHASRAGARGGIAVNAPDKLPPETRQPVSGYLWGALAVLTCPCHLPILAAVLAGTTAGAFLGEHWGVAALALTGLFVLAVTRLLRAFRGGS</sequence>
<organism evidence="2">
    <name type="scientific">Klebsiella pneumoniae</name>
    <dbReference type="NCBI Taxonomy" id="573"/>
    <lineage>
        <taxon>Bacteria</taxon>
        <taxon>Pseudomonadati</taxon>
        <taxon>Pseudomonadota</taxon>
        <taxon>Gammaproteobacteria</taxon>
        <taxon>Enterobacterales</taxon>
        <taxon>Enterobacteriaceae</taxon>
        <taxon>Klebsiella/Raoultella group</taxon>
        <taxon>Klebsiella</taxon>
        <taxon>Klebsiella pneumoniae complex</taxon>
    </lineage>
</organism>
<geneLocation type="plasmid" evidence="5">
    <name>pIT-01C03</name>
</geneLocation>
<evidence type="ECO:0000313" key="4">
    <source>
        <dbReference type="EMBL" id="AGO62759.1"/>
    </source>
</evidence>
<dbReference type="EMBL" id="HG969999">
    <property type="protein sequence ID" value="CDO50924.1"/>
    <property type="molecule type" value="Genomic_DNA"/>
</dbReference>
<dbReference type="GO" id="GO:0015097">
    <property type="term" value="F:mercury ion transmembrane transporter activity"/>
    <property type="evidence" value="ECO:0007669"/>
    <property type="project" value="InterPro"/>
</dbReference>
<feature type="transmembrane region" description="Helical" evidence="1">
    <location>
        <begin position="105"/>
        <end position="127"/>
    </location>
</feature>
<evidence type="ECO:0000313" key="5">
    <source>
        <dbReference type="EMBL" id="CDO50518.1"/>
    </source>
</evidence>
<evidence type="ECO:0000313" key="3">
    <source>
        <dbReference type="EMBL" id="AGO62497.1"/>
    </source>
</evidence>
<evidence type="ECO:0000313" key="6">
    <source>
        <dbReference type="EMBL" id="CDO50654.1"/>
    </source>
</evidence>
<keyword evidence="2" id="KW-0614">Plasmid</keyword>
<dbReference type="EMBL" id="HG969995">
    <property type="protein sequence ID" value="CDO50518.1"/>
    <property type="molecule type" value="Genomic_DNA"/>
</dbReference>
<dbReference type="NCBIfam" id="NF010310">
    <property type="entry name" value="PRK13747.1"/>
    <property type="match status" value="1"/>
</dbReference>
<evidence type="ECO:0000313" key="2">
    <source>
        <dbReference type="EMBL" id="AEV55348.1"/>
    </source>
</evidence>
<reference evidence="2" key="1">
    <citation type="journal article" date="2012" name="Antimicrob. Agents Chemother.">
        <title>Klebsiella pneumoniae ST258 Producing KPC-3 Identified in Italy Carries Novel Plasmids and OmpK36/OmpK35 Porin Variants.</title>
        <authorList>
            <person name="Garcia-Fernandez A."/>
            <person name="Villa L."/>
            <person name="Carta C."/>
            <person name="Venditti C."/>
            <person name="Giordano A."/>
            <person name="Venditti M."/>
            <person name="Mancini C."/>
            <person name="Carattoli A."/>
        </authorList>
    </citation>
    <scope>NUCLEOTIDE SEQUENCE</scope>
    <source>
        <strain evidence="2">ST258</strain>
        <plasmid evidence="2">pKpQIL-IT</plasmid>
    </source>
</reference>
<dbReference type="InterPro" id="IPR007746">
    <property type="entry name" value="MerE"/>
</dbReference>
<geneLocation type="plasmid" evidence="7">
    <name>pIT-01C22</name>
</geneLocation>
<reference evidence="3" key="2">
    <citation type="journal article" date="2013" name="J. Antimicrob. Chemother.">
        <title>Reversion to susceptibility of a carbapenem-resistant clinical isolate of Klebsiella pneumoniae producing KPC-3.</title>
        <authorList>
            <person name="Villa L."/>
            <person name="Capone A."/>
            <person name="Fortini D."/>
            <person name="Dolejska M."/>
            <person name="Rodriguez I."/>
            <person name="Taglietti F."/>
            <person name="De Paolis P."/>
            <person name="Petrosillo N."/>
            <person name="Carattoli A."/>
        </authorList>
    </citation>
    <scope>NUCLEOTIDE SEQUENCE</scope>
    <source>
        <strain evidence="3">LS6</strain>
        <strain evidence="4">SC29</strain>
        <plasmid evidence="3">pKpQIL-LS6</plasmid>
        <plasmid evidence="4">pKpQIL-SC29</plasmid>
    </source>
</reference>
<reference evidence="5" key="3">
    <citation type="journal article" date="2016" name="J. Antimicrob. Chemother.">
        <title>Characterization of KPC-encoding plasmids from two endemic settings, Greece and Italy.</title>
        <authorList>
            <person name="Di Pilato V."/>
            <person name="Papagiannitsis K."/>
            <person name="Giani T."/>
            <person name="Giakkoupi P."/>
            <person name="Riccobono E."/>
            <person name="Miriagou V."/>
            <person name="Vatopoulos A."/>
            <person name="Rossolini G.M."/>
        </authorList>
    </citation>
    <scope>NUCLEOTIDE SEQUENCE [LARGE SCALE GENOMIC DNA]</scope>
    <source>
        <strain evidence="5">01C03</strain>
        <strain evidence="7">01C22</strain>
        <strain evidence="6">12C47</strain>
        <strain evidence="8">FIPP-1</strain>
        <plasmid evidence="5">pIT-01C03</plasmid>
        <plasmid evidence="7">pIT-01C22</plasmid>
        <plasmid evidence="6">pIT-12C47</plasmid>
        <plasmid evidence="8">pIT-FIPP-1</plasmid>
    </source>
</reference>
<evidence type="ECO:0000313" key="7">
    <source>
        <dbReference type="EMBL" id="CDO50732.1"/>
    </source>
</evidence>
<evidence type="ECO:0000256" key="1">
    <source>
        <dbReference type="SAM" id="Phobius"/>
    </source>
</evidence>
<keyword evidence="1" id="KW-1133">Transmembrane helix</keyword>
<dbReference type="EMBL" id="JX442977">
    <property type="protein sequence ID" value="AGO62759.1"/>
    <property type="molecule type" value="Genomic_DNA"/>
</dbReference>
<keyword evidence="1" id="KW-0812">Transmembrane</keyword>
<geneLocation type="plasmid" evidence="6">
    <name>pIT-12C47</name>
</geneLocation>
<feature type="transmembrane region" description="Helical" evidence="1">
    <location>
        <begin position="139"/>
        <end position="158"/>
    </location>
</feature>
<geneLocation type="plasmid" evidence="8">
    <name>pIT-FIPP-1</name>
</geneLocation>
<dbReference type="AlphaFoldDB" id="G9G2R2"/>
<geneLocation type="plasmid" evidence="2">
    <name>pKpQIL-IT</name>
</geneLocation>
<protein>
    <submittedName>
        <fullName evidence="2">MerE</fullName>
    </submittedName>
</protein>